<keyword evidence="4" id="KW-1185">Reference proteome</keyword>
<evidence type="ECO:0000313" key="3">
    <source>
        <dbReference type="EMBL" id="QTH64305.1"/>
    </source>
</evidence>
<sequence length="252" mass="27435">MSDHHTIAPVALVTGAAQRIGRRTAQTLHDNGYRVIIHCNNSTNAASEFCAELNAKRVDSASWLQADLNDMNQVTTLAKSAIEVFGRIDVLVNNASSFYPTKMGDVNEDIWNDLMSSNLKAPFFLIQGLQETLAEHQGVVINMVDIHADRPLKEYPVYCMAKAGLVMLTKSLSRELAPKIRVNGIAPGAILWHENDLSEADKDQVLSEIALNRLGTPDDIAQAILFMCKSSYITGQILAVDGGRSINGGSKA</sequence>
<dbReference type="Pfam" id="PF13561">
    <property type="entry name" value="adh_short_C2"/>
    <property type="match status" value="1"/>
</dbReference>
<name>A0A975HIJ2_9GAMM</name>
<dbReference type="Proteomes" id="UP000682739">
    <property type="component" value="Chromosome"/>
</dbReference>
<dbReference type="KEGG" id="psym:J1N51_02125"/>
<dbReference type="AlphaFoldDB" id="A0A975HIJ2"/>
<dbReference type="InterPro" id="IPR036291">
    <property type="entry name" value="NAD(P)-bd_dom_sf"/>
</dbReference>
<proteinExistence type="inferred from homology"/>
<dbReference type="EMBL" id="CP072110">
    <property type="protein sequence ID" value="QTH64305.1"/>
    <property type="molecule type" value="Genomic_DNA"/>
</dbReference>
<keyword evidence="2 3" id="KW-0560">Oxidoreductase</keyword>
<comment type="similarity">
    <text evidence="1">Belongs to the short-chain dehydrogenases/reductases (SDR) family.</text>
</comment>
<dbReference type="PANTHER" id="PTHR43639">
    <property type="entry name" value="OXIDOREDUCTASE, SHORT-CHAIN DEHYDROGENASE/REDUCTASE FAMILY (AFU_ORTHOLOGUE AFUA_5G02870)"/>
    <property type="match status" value="1"/>
</dbReference>
<accession>A0A975HIJ2</accession>
<evidence type="ECO:0000256" key="2">
    <source>
        <dbReference type="ARBA" id="ARBA00023002"/>
    </source>
</evidence>
<dbReference type="RefSeq" id="WP_208832360.1">
    <property type="nucleotide sequence ID" value="NZ_CP072110.1"/>
</dbReference>
<gene>
    <name evidence="3" type="ORF">J1N51_02125</name>
</gene>
<dbReference type="InterPro" id="IPR020904">
    <property type="entry name" value="Sc_DH/Rdtase_CS"/>
</dbReference>
<evidence type="ECO:0000256" key="1">
    <source>
        <dbReference type="ARBA" id="ARBA00006484"/>
    </source>
</evidence>
<dbReference type="SUPFAM" id="SSF51735">
    <property type="entry name" value="NAD(P)-binding Rossmann-fold domains"/>
    <property type="match status" value="1"/>
</dbReference>
<dbReference type="GO" id="GO:0047040">
    <property type="term" value="F:pteridine reductase activity"/>
    <property type="evidence" value="ECO:0007669"/>
    <property type="project" value="UniProtKB-EC"/>
</dbReference>
<dbReference type="CDD" id="cd05357">
    <property type="entry name" value="PR_SDR_c"/>
    <property type="match status" value="1"/>
</dbReference>
<dbReference type="InterPro" id="IPR002347">
    <property type="entry name" value="SDR_fam"/>
</dbReference>
<organism evidence="3 4">
    <name type="scientific">Psychrosphaera ytuae</name>
    <dbReference type="NCBI Taxonomy" id="2820710"/>
    <lineage>
        <taxon>Bacteria</taxon>
        <taxon>Pseudomonadati</taxon>
        <taxon>Pseudomonadota</taxon>
        <taxon>Gammaproteobacteria</taxon>
        <taxon>Alteromonadales</taxon>
        <taxon>Pseudoalteromonadaceae</taxon>
        <taxon>Psychrosphaera</taxon>
    </lineage>
</organism>
<dbReference type="NCBIfam" id="NF006598">
    <property type="entry name" value="PRK09135.1"/>
    <property type="match status" value="1"/>
</dbReference>
<dbReference type="Gene3D" id="3.40.50.720">
    <property type="entry name" value="NAD(P)-binding Rossmann-like Domain"/>
    <property type="match status" value="1"/>
</dbReference>
<protein>
    <submittedName>
        <fullName evidence="3">Pteridine reductase</fullName>
        <ecNumber evidence="3">1.5.1.33</ecNumber>
    </submittedName>
</protein>
<dbReference type="FunFam" id="3.40.50.720:FF:000084">
    <property type="entry name" value="Short-chain dehydrogenase reductase"/>
    <property type="match status" value="1"/>
</dbReference>
<dbReference type="PRINTS" id="PR00080">
    <property type="entry name" value="SDRFAMILY"/>
</dbReference>
<dbReference type="EC" id="1.5.1.33" evidence="3"/>
<dbReference type="PROSITE" id="PS00061">
    <property type="entry name" value="ADH_SHORT"/>
    <property type="match status" value="1"/>
</dbReference>
<dbReference type="PANTHER" id="PTHR43639:SF1">
    <property type="entry name" value="SHORT-CHAIN DEHYDROGENASE_REDUCTASE FAMILY PROTEIN"/>
    <property type="match status" value="1"/>
</dbReference>
<evidence type="ECO:0000313" key="4">
    <source>
        <dbReference type="Proteomes" id="UP000682739"/>
    </source>
</evidence>
<reference evidence="3" key="1">
    <citation type="submission" date="2021-03" db="EMBL/GenBank/DDBJ databases">
        <title>Description of Psychrosphaera ytuae sp. nov. isolated from deep sea sediment of South China Sea.</title>
        <authorList>
            <person name="Zhang J."/>
            <person name="Xu X.-D."/>
        </authorList>
    </citation>
    <scope>NUCLEOTIDE SEQUENCE</scope>
    <source>
        <strain evidence="3">MTZ26</strain>
    </source>
</reference>
<dbReference type="PRINTS" id="PR00081">
    <property type="entry name" value="GDHRDH"/>
</dbReference>